<comment type="similarity">
    <text evidence="1 9">Belongs to the peptidase M3 family.</text>
</comment>
<feature type="domain" description="Oligopeptidase A N-terminal" evidence="11">
    <location>
        <begin position="32"/>
        <end position="150"/>
    </location>
</feature>
<comment type="catalytic activity">
    <reaction evidence="7">
        <text>Hydrolysis of oligopeptides, with broad specificity. Gly or Ala commonly occur as P1 or P1' residues, but more distant residues are also important, as is shown by the fact that Z-Gly-Pro-Gly-|-Gly-Pro-Ala is cleaved, but not Z-(Gly)(5).</text>
        <dbReference type="EC" id="3.4.24.70"/>
    </reaction>
</comment>
<evidence type="ECO:0000259" key="10">
    <source>
        <dbReference type="Pfam" id="PF01432"/>
    </source>
</evidence>
<dbReference type="PANTHER" id="PTHR43660:SF1">
    <property type="entry name" value="DIPEPTIDYL CARBOXYPEPTIDASE"/>
    <property type="match status" value="1"/>
</dbReference>
<dbReference type="Pfam" id="PF01432">
    <property type="entry name" value="Peptidase_M3"/>
    <property type="match status" value="1"/>
</dbReference>
<feature type="domain" description="Peptidase M3A/M3B catalytic" evidence="10">
    <location>
        <begin position="225"/>
        <end position="683"/>
    </location>
</feature>
<evidence type="ECO:0000256" key="8">
    <source>
        <dbReference type="ARBA" id="ARBA00026100"/>
    </source>
</evidence>
<keyword evidence="2 9" id="KW-0645">Protease</keyword>
<dbReference type="InterPro" id="IPR001567">
    <property type="entry name" value="Pept_M3A_M3B_dom"/>
</dbReference>
<evidence type="ECO:0000256" key="3">
    <source>
        <dbReference type="ARBA" id="ARBA00022723"/>
    </source>
</evidence>
<dbReference type="InterPro" id="IPR045666">
    <property type="entry name" value="OpdA_N"/>
</dbReference>
<evidence type="ECO:0000256" key="2">
    <source>
        <dbReference type="ARBA" id="ARBA00022670"/>
    </source>
</evidence>
<dbReference type="Gene3D" id="3.40.390.10">
    <property type="entry name" value="Collagenase (Catalytic Domain)"/>
    <property type="match status" value="1"/>
</dbReference>
<dbReference type="Gene3D" id="1.10.1370.40">
    <property type="match status" value="1"/>
</dbReference>
<evidence type="ECO:0000256" key="4">
    <source>
        <dbReference type="ARBA" id="ARBA00022801"/>
    </source>
</evidence>
<gene>
    <name evidence="12" type="ORF">ACFPK0_01365</name>
</gene>
<proteinExistence type="inferred from homology"/>
<comment type="caution">
    <text evidence="12">The sequence shown here is derived from an EMBL/GenBank/DDBJ whole genome shotgun (WGS) entry which is preliminary data.</text>
</comment>
<dbReference type="Gene3D" id="1.10.1370.10">
    <property type="entry name" value="Neurolysin, domain 3"/>
    <property type="match status" value="1"/>
</dbReference>
<keyword evidence="13" id="KW-1185">Reference proteome</keyword>
<evidence type="ECO:0000256" key="9">
    <source>
        <dbReference type="RuleBase" id="RU003435"/>
    </source>
</evidence>
<keyword evidence="5 9" id="KW-0862">Zinc</keyword>
<dbReference type="InterPro" id="IPR045090">
    <property type="entry name" value="Pept_M3A_M3B"/>
</dbReference>
<dbReference type="CDD" id="cd06456">
    <property type="entry name" value="M3A_DCP"/>
    <property type="match status" value="1"/>
</dbReference>
<evidence type="ECO:0000256" key="1">
    <source>
        <dbReference type="ARBA" id="ARBA00006040"/>
    </source>
</evidence>
<dbReference type="InterPro" id="IPR034005">
    <property type="entry name" value="M3A_DCP"/>
</dbReference>
<dbReference type="Proteomes" id="UP001596018">
    <property type="component" value="Unassembled WGS sequence"/>
</dbReference>
<dbReference type="InterPro" id="IPR024077">
    <property type="entry name" value="Neurolysin/TOP_dom2"/>
</dbReference>
<reference evidence="13" key="1">
    <citation type="journal article" date="2019" name="Int. J. Syst. Evol. Microbiol.">
        <title>The Global Catalogue of Microorganisms (GCM) 10K type strain sequencing project: providing services to taxonomists for standard genome sequencing and annotation.</title>
        <authorList>
            <consortium name="The Broad Institute Genomics Platform"/>
            <consortium name="The Broad Institute Genome Sequencing Center for Infectious Disease"/>
            <person name="Wu L."/>
            <person name="Ma J."/>
        </authorList>
    </citation>
    <scope>NUCLEOTIDE SEQUENCE [LARGE SCALE GENOMIC DNA]</scope>
    <source>
        <strain evidence="13">KACC 12822</strain>
    </source>
</reference>
<dbReference type="RefSeq" id="WP_377337847.1">
    <property type="nucleotide sequence ID" value="NZ_JALBWS010000015.1"/>
</dbReference>
<dbReference type="PANTHER" id="PTHR43660">
    <property type="entry name" value="DIPEPTIDYL CARBOXYPEPTIDASE"/>
    <property type="match status" value="1"/>
</dbReference>
<dbReference type="EMBL" id="JBHSMM010000001">
    <property type="protein sequence ID" value="MFC5438655.1"/>
    <property type="molecule type" value="Genomic_DNA"/>
</dbReference>
<keyword evidence="6 9" id="KW-0482">Metalloprotease</keyword>
<name>A0ABW0JRU0_9GAMM</name>
<sequence>MSHDNPLLADDTLPAFSQIRPEHVEPAIDAILADYRAGIDALVAPDAPRDFATVMLTQERLEQRLARAWAPVSHLHSVADSEALREVYGPAEEKLTDYAMELGQNRPLFAAVQALADAPDFATLPRPQRALVEHSLRDFRLSGIALEEPARSRFREIGVELSKLSTEFSNAVLDASEAWHEQITDERDLAGIPESGRAVLRQYAQDRDLDGYLVTLKQPSVQAVLSYADNRALRERVYWAYQTRASDQGPNAGKFDNSARIEKIMALRHEAAQLLGFANAAEESLATKMAGSPTEVMEFLHDLATRAKPVAQQELATLRAFAHDELQLDNLEPWDVGYASEKLRQQQYALDEEQLKPYFPLPAVIDGLFALTGKLYGITLAQRDDVDVWHPDVRYYDVRDAAGRIFAGAYVDLYARNGKRGGAWMDVCRARFDDGEHMQLPVAFLTCNFAPPTGDKPALLTHDDVLTLFHEFGHGLHHLLTEITLPSIGGIDGVEWDAVELPSQFMENFGWNRQALDLFAKHYETGEKLPHELFERMLAARHFHAGLFLVRQLEFALFDFLLHLEYDPAAGARPLAVLEQVRKEVAVLHPPAWQRFPHGFSHIFAGGYAAGYYSYLWAELLSTDAFGEFEERAGESGEVIDRATGERFRKEFLAVGASRPALESFIAFRGRKPEPEALLRSHGLA</sequence>
<dbReference type="Pfam" id="PF19310">
    <property type="entry name" value="TOP_N"/>
    <property type="match status" value="1"/>
</dbReference>
<evidence type="ECO:0000256" key="6">
    <source>
        <dbReference type="ARBA" id="ARBA00023049"/>
    </source>
</evidence>
<evidence type="ECO:0000313" key="13">
    <source>
        <dbReference type="Proteomes" id="UP001596018"/>
    </source>
</evidence>
<dbReference type="SUPFAM" id="SSF55486">
    <property type="entry name" value="Metalloproteases ('zincins'), catalytic domain"/>
    <property type="match status" value="1"/>
</dbReference>
<accession>A0ABW0JRU0</accession>
<keyword evidence="4 9" id="KW-0378">Hydrolase</keyword>
<evidence type="ECO:0000313" key="12">
    <source>
        <dbReference type="EMBL" id="MFC5438655.1"/>
    </source>
</evidence>
<comment type="cofactor">
    <cofactor evidence="9">
        <name>Zn(2+)</name>
        <dbReference type="ChEBI" id="CHEBI:29105"/>
    </cofactor>
    <text evidence="9">Binds 1 zinc ion.</text>
</comment>
<protein>
    <recommendedName>
        <fullName evidence="8">oligopeptidase A</fullName>
        <ecNumber evidence="8">3.4.24.70</ecNumber>
    </recommendedName>
</protein>
<organism evidence="12 13">
    <name type="scientific">Rhodanobacter ginsenosidimutans</name>
    <dbReference type="NCBI Taxonomy" id="490571"/>
    <lineage>
        <taxon>Bacteria</taxon>
        <taxon>Pseudomonadati</taxon>
        <taxon>Pseudomonadota</taxon>
        <taxon>Gammaproteobacteria</taxon>
        <taxon>Lysobacterales</taxon>
        <taxon>Rhodanobacteraceae</taxon>
        <taxon>Rhodanobacter</taxon>
    </lineage>
</organism>
<keyword evidence="3 9" id="KW-0479">Metal-binding</keyword>
<evidence type="ECO:0000256" key="7">
    <source>
        <dbReference type="ARBA" id="ARBA00024603"/>
    </source>
</evidence>
<dbReference type="EC" id="3.4.24.70" evidence="8"/>
<evidence type="ECO:0000256" key="5">
    <source>
        <dbReference type="ARBA" id="ARBA00022833"/>
    </source>
</evidence>
<dbReference type="InterPro" id="IPR024079">
    <property type="entry name" value="MetalloPept_cat_dom_sf"/>
</dbReference>
<evidence type="ECO:0000259" key="11">
    <source>
        <dbReference type="Pfam" id="PF19310"/>
    </source>
</evidence>